<name>A0A833QFD2_9POAL</name>
<dbReference type="PANTHER" id="PTHR43808:SF3">
    <property type="entry name" value="ACETYLORNITHINE DEACETYLASE"/>
    <property type="match status" value="1"/>
</dbReference>
<evidence type="ECO:0000256" key="10">
    <source>
        <dbReference type="ARBA" id="ARBA00022723"/>
    </source>
</evidence>
<dbReference type="Gene3D" id="3.30.70.360">
    <property type="match status" value="1"/>
</dbReference>
<evidence type="ECO:0000256" key="6">
    <source>
        <dbReference type="ARBA" id="ARBA00011916"/>
    </source>
</evidence>
<dbReference type="InterPro" id="IPR002933">
    <property type="entry name" value="Peptidase_M20"/>
</dbReference>
<gene>
    <name evidence="17" type="ORF">FCM35_KLT13720</name>
</gene>
<comment type="cofactor">
    <cofactor evidence="1">
        <name>Co(2+)</name>
        <dbReference type="ChEBI" id="CHEBI:48828"/>
    </cofactor>
</comment>
<evidence type="ECO:0000256" key="12">
    <source>
        <dbReference type="ARBA" id="ARBA00022833"/>
    </source>
</evidence>
<feature type="domain" description="Peptidase M20 dimerisation" evidence="16">
    <location>
        <begin position="208"/>
        <end position="321"/>
    </location>
</feature>
<evidence type="ECO:0000256" key="8">
    <source>
        <dbReference type="ARBA" id="ARBA00022571"/>
    </source>
</evidence>
<evidence type="ECO:0000313" key="17">
    <source>
        <dbReference type="EMBL" id="KAF3321504.1"/>
    </source>
</evidence>
<keyword evidence="12" id="KW-0862">Zinc</keyword>
<keyword evidence="10" id="KW-0479">Metal-binding</keyword>
<comment type="caution">
    <text evidence="17">The sequence shown here is derived from an EMBL/GenBank/DDBJ whole genome shotgun (WGS) entry which is preliminary data.</text>
</comment>
<proteinExistence type="inferred from homology"/>
<dbReference type="SUPFAM" id="SSF55031">
    <property type="entry name" value="Bacterial exopeptidase dimerisation domain"/>
    <property type="match status" value="1"/>
</dbReference>
<dbReference type="Pfam" id="PF01546">
    <property type="entry name" value="Peptidase_M20"/>
    <property type="match status" value="1"/>
</dbReference>
<evidence type="ECO:0000256" key="9">
    <source>
        <dbReference type="ARBA" id="ARBA00022605"/>
    </source>
</evidence>
<comment type="cofactor">
    <cofactor evidence="2">
        <name>Zn(2+)</name>
        <dbReference type="ChEBI" id="CHEBI:29105"/>
    </cofactor>
</comment>
<evidence type="ECO:0000256" key="11">
    <source>
        <dbReference type="ARBA" id="ARBA00022801"/>
    </source>
</evidence>
<dbReference type="EC" id="3.5.1.16" evidence="6"/>
<evidence type="ECO:0000256" key="15">
    <source>
        <dbReference type="ARBA" id="ARBA00081906"/>
    </source>
</evidence>
<evidence type="ECO:0000256" key="1">
    <source>
        <dbReference type="ARBA" id="ARBA00001941"/>
    </source>
</evidence>
<comment type="catalytic activity">
    <reaction evidence="14">
        <text>N(2)-acetyl-L-ornithine + H2O = L-ornithine + acetate</text>
        <dbReference type="Rhea" id="RHEA:15941"/>
        <dbReference type="ChEBI" id="CHEBI:15377"/>
        <dbReference type="ChEBI" id="CHEBI:30089"/>
        <dbReference type="ChEBI" id="CHEBI:46911"/>
        <dbReference type="ChEBI" id="CHEBI:57805"/>
        <dbReference type="EC" id="3.5.1.16"/>
    </reaction>
</comment>
<dbReference type="OrthoDB" id="7832001at2759"/>
<evidence type="ECO:0000256" key="2">
    <source>
        <dbReference type="ARBA" id="ARBA00001947"/>
    </source>
</evidence>
<dbReference type="InterPro" id="IPR050072">
    <property type="entry name" value="Peptidase_M20A"/>
</dbReference>
<reference evidence="17" key="1">
    <citation type="submission" date="2020-01" db="EMBL/GenBank/DDBJ databases">
        <title>Genome sequence of Kobresia littledalei, the first chromosome-level genome in the family Cyperaceae.</title>
        <authorList>
            <person name="Qu G."/>
        </authorList>
    </citation>
    <scope>NUCLEOTIDE SEQUENCE</scope>
    <source>
        <strain evidence="17">C.B.Clarke</strain>
        <tissue evidence="17">Leaf</tissue>
    </source>
</reference>
<comment type="similarity">
    <text evidence="4">Belongs to the peptidase M20A family. ArgE subfamily.</text>
</comment>
<organism evidence="17 18">
    <name type="scientific">Carex littledalei</name>
    <dbReference type="NCBI Taxonomy" id="544730"/>
    <lineage>
        <taxon>Eukaryota</taxon>
        <taxon>Viridiplantae</taxon>
        <taxon>Streptophyta</taxon>
        <taxon>Embryophyta</taxon>
        <taxon>Tracheophyta</taxon>
        <taxon>Spermatophyta</taxon>
        <taxon>Magnoliopsida</taxon>
        <taxon>Liliopsida</taxon>
        <taxon>Poales</taxon>
        <taxon>Cyperaceae</taxon>
        <taxon>Cyperoideae</taxon>
        <taxon>Cariceae</taxon>
        <taxon>Carex</taxon>
        <taxon>Carex subgen. Euthyceras</taxon>
    </lineage>
</organism>
<dbReference type="EMBL" id="SWLB01000026">
    <property type="protein sequence ID" value="KAF3321504.1"/>
    <property type="molecule type" value="Genomic_DNA"/>
</dbReference>
<dbReference type="AlphaFoldDB" id="A0A833QFD2"/>
<keyword evidence="8" id="KW-0055">Arginine biosynthesis</keyword>
<evidence type="ECO:0000256" key="13">
    <source>
        <dbReference type="ARBA" id="ARBA00023285"/>
    </source>
</evidence>
<dbReference type="PANTHER" id="PTHR43808">
    <property type="entry name" value="ACETYLORNITHINE DEACETYLASE"/>
    <property type="match status" value="1"/>
</dbReference>
<dbReference type="SUPFAM" id="SSF53187">
    <property type="entry name" value="Zn-dependent exopeptidases"/>
    <property type="match status" value="1"/>
</dbReference>
<keyword evidence="13" id="KW-0170">Cobalt</keyword>
<dbReference type="InterPro" id="IPR011650">
    <property type="entry name" value="Peptidase_M20_dimer"/>
</dbReference>
<dbReference type="InterPro" id="IPR036264">
    <property type="entry name" value="Bact_exopeptidase_dim_dom"/>
</dbReference>
<sequence>MASSSPCSLNQLVGDLERSSFVSLLAKLINESQHVQNNPPELVPREDLVARYVLEALLPLSTSTGGGPLVVRHINYSDGRGNVIVEYPGSVPGRVVSFVGMHMDVVTADPTDWDFAPFTFSEDGDKLRGRGTTDCLGHVALVTELMRKLGVTKPNLKNTVVAVFIANEENSSIPGIGVDGLVKDGLLDHLKDGPLFWIDTADKQPCVGTGGMIPWHLKATGKLFHSGLAHKAINAMELNMEALQVIQERFYKDFPAHPKEIIYKFATPSTMKPTKWSYPEGGINQIPGECTVSGDIRLTPFYSTTDVVNKLKEYVEDINANIEKLHTRGPVSKYVLPDENLRGRVEITIDGDIMSGVACNLESRGFKALCKATEEVVGSVQPYSITGSLPLIRDLQDEGFDVQTCGYGIMNTYHAKNEYCLFSDMAQGFKVFVSIISQLEED</sequence>
<evidence type="ECO:0000259" key="16">
    <source>
        <dbReference type="Pfam" id="PF07687"/>
    </source>
</evidence>
<evidence type="ECO:0000256" key="7">
    <source>
        <dbReference type="ARBA" id="ARBA00014177"/>
    </source>
</evidence>
<evidence type="ECO:0000313" key="18">
    <source>
        <dbReference type="Proteomes" id="UP000623129"/>
    </source>
</evidence>
<keyword evidence="11" id="KW-0378">Hydrolase</keyword>
<dbReference type="CDD" id="cd08012">
    <property type="entry name" value="M20_ArgE-related"/>
    <property type="match status" value="1"/>
</dbReference>
<accession>A0A833QFD2</accession>
<evidence type="ECO:0000256" key="4">
    <source>
        <dbReference type="ARBA" id="ARBA00005691"/>
    </source>
</evidence>
<evidence type="ECO:0000256" key="3">
    <source>
        <dbReference type="ARBA" id="ARBA00004867"/>
    </source>
</evidence>
<dbReference type="FunFam" id="3.40.630.10:FF:000119">
    <property type="entry name" value="Acetylornithine deacetylase, putative"/>
    <property type="match status" value="1"/>
</dbReference>
<dbReference type="GO" id="GO:0046872">
    <property type="term" value="F:metal ion binding"/>
    <property type="evidence" value="ECO:0007669"/>
    <property type="project" value="UniProtKB-KW"/>
</dbReference>
<protein>
    <recommendedName>
        <fullName evidence="7">Acetylornithine deacetylase</fullName>
        <ecNumber evidence="6">3.5.1.16</ecNumber>
    </recommendedName>
    <alternativeName>
        <fullName evidence="15">N-acetylornithinase</fullName>
    </alternativeName>
</protein>
<dbReference type="Pfam" id="PF07687">
    <property type="entry name" value="M20_dimer"/>
    <property type="match status" value="1"/>
</dbReference>
<dbReference type="GO" id="GO:0008777">
    <property type="term" value="F:acetylornithine deacetylase activity"/>
    <property type="evidence" value="ECO:0007669"/>
    <property type="project" value="UniProtKB-EC"/>
</dbReference>
<keyword evidence="18" id="KW-1185">Reference proteome</keyword>
<comment type="subunit">
    <text evidence="5">Homodimer.</text>
</comment>
<comment type="pathway">
    <text evidence="3">Amino-acid biosynthesis; L-arginine biosynthesis; L-ornithine from N(2)-acetyl-L-ornithine (linear): step 1/1.</text>
</comment>
<evidence type="ECO:0000256" key="14">
    <source>
        <dbReference type="ARBA" id="ARBA00050532"/>
    </source>
</evidence>
<dbReference type="Proteomes" id="UP000623129">
    <property type="component" value="Unassembled WGS sequence"/>
</dbReference>
<keyword evidence="9" id="KW-0028">Amino-acid biosynthesis</keyword>
<dbReference type="Gene3D" id="3.40.630.10">
    <property type="entry name" value="Zn peptidases"/>
    <property type="match status" value="1"/>
</dbReference>
<evidence type="ECO:0000256" key="5">
    <source>
        <dbReference type="ARBA" id="ARBA00011738"/>
    </source>
</evidence>
<dbReference type="GO" id="GO:0006526">
    <property type="term" value="P:L-arginine biosynthetic process"/>
    <property type="evidence" value="ECO:0007669"/>
    <property type="project" value="UniProtKB-KW"/>
</dbReference>